<proteinExistence type="inferred from homology"/>
<dbReference type="PANTHER" id="PTHR33711">
    <property type="entry name" value="DIOXYGENASE, PUTATIVE (AFU_ORTHOLOGUE AFUA_2G02910)-RELATED"/>
    <property type="match status" value="1"/>
</dbReference>
<sequence length="96" mass="10761">MSRTDENGGYAFKTVRPAAYPAAPGRWRPAHIHFQVTSKYEQLVTQMYFKGDKYNESDAWLNSASRKELLITDPAPVAGKEPGAQEVTFDIIITRG</sequence>
<dbReference type="SUPFAM" id="SSF49482">
    <property type="entry name" value="Aromatic compound dioxygenase"/>
    <property type="match status" value="1"/>
</dbReference>
<organism evidence="5">
    <name type="scientific">mine drainage metagenome</name>
    <dbReference type="NCBI Taxonomy" id="410659"/>
    <lineage>
        <taxon>unclassified sequences</taxon>
        <taxon>metagenomes</taxon>
        <taxon>ecological metagenomes</taxon>
    </lineage>
</organism>
<dbReference type="GO" id="GO:0008199">
    <property type="term" value="F:ferric iron binding"/>
    <property type="evidence" value="ECO:0007669"/>
    <property type="project" value="InterPro"/>
</dbReference>
<dbReference type="EMBL" id="MLJW01007387">
    <property type="protein sequence ID" value="OIQ65362.1"/>
    <property type="molecule type" value="Genomic_DNA"/>
</dbReference>
<dbReference type="InterPro" id="IPR015889">
    <property type="entry name" value="Intradiol_dOase_core"/>
</dbReference>
<dbReference type="EC" id="1.13.11.3" evidence="5"/>
<dbReference type="Gene3D" id="2.60.130.10">
    <property type="entry name" value="Aromatic compound dioxygenase"/>
    <property type="match status" value="1"/>
</dbReference>
<gene>
    <name evidence="5" type="primary">pcaH</name>
    <name evidence="5" type="ORF">GALL_530800</name>
</gene>
<keyword evidence="3 5" id="KW-0560">Oxidoreductase</keyword>
<keyword evidence="2 5" id="KW-0223">Dioxygenase</keyword>
<reference evidence="5" key="1">
    <citation type="submission" date="2016-10" db="EMBL/GenBank/DDBJ databases">
        <title>Sequence of Gallionella enrichment culture.</title>
        <authorList>
            <person name="Poehlein A."/>
            <person name="Muehling M."/>
            <person name="Daniel R."/>
        </authorList>
    </citation>
    <scope>NUCLEOTIDE SEQUENCE</scope>
</reference>
<evidence type="ECO:0000256" key="3">
    <source>
        <dbReference type="ARBA" id="ARBA00023002"/>
    </source>
</evidence>
<comment type="caution">
    <text evidence="5">The sequence shown here is derived from an EMBL/GenBank/DDBJ whole genome shotgun (WGS) entry which is preliminary data.</text>
</comment>
<protein>
    <submittedName>
        <fullName evidence="5">Protocatechuate 3,4-dioxygenase beta chain</fullName>
        <ecNumber evidence="5">1.13.11.3</ecNumber>
    </submittedName>
</protein>
<accession>A0A1J5P2S5</accession>
<dbReference type="Pfam" id="PF00775">
    <property type="entry name" value="Dioxygenase_C"/>
    <property type="match status" value="1"/>
</dbReference>
<feature type="domain" description="Intradiol ring-cleavage dioxygenases" evidence="4">
    <location>
        <begin position="4"/>
        <end position="93"/>
    </location>
</feature>
<evidence type="ECO:0000256" key="2">
    <source>
        <dbReference type="ARBA" id="ARBA00022964"/>
    </source>
</evidence>
<comment type="similarity">
    <text evidence="1">Belongs to the intradiol ring-cleavage dioxygenase family.</text>
</comment>
<dbReference type="InterPro" id="IPR050770">
    <property type="entry name" value="Intradiol_RC_Dioxygenase"/>
</dbReference>
<dbReference type="InterPro" id="IPR000627">
    <property type="entry name" value="Intradiol_dOase_C"/>
</dbReference>
<evidence type="ECO:0000259" key="4">
    <source>
        <dbReference type="Pfam" id="PF00775"/>
    </source>
</evidence>
<dbReference type="PANTHER" id="PTHR33711:SF10">
    <property type="entry name" value="INTRADIOL RING-CLEAVAGE DIOXYGENASES DOMAIN-CONTAINING PROTEIN"/>
    <property type="match status" value="1"/>
</dbReference>
<dbReference type="GO" id="GO:0018578">
    <property type="term" value="F:protocatechuate 3,4-dioxygenase activity"/>
    <property type="evidence" value="ECO:0007669"/>
    <property type="project" value="UniProtKB-EC"/>
</dbReference>
<evidence type="ECO:0000313" key="5">
    <source>
        <dbReference type="EMBL" id="OIQ65362.1"/>
    </source>
</evidence>
<name>A0A1J5P2S5_9ZZZZ</name>
<dbReference type="AlphaFoldDB" id="A0A1J5P2S5"/>
<evidence type="ECO:0000256" key="1">
    <source>
        <dbReference type="ARBA" id="ARBA00007825"/>
    </source>
</evidence>